<dbReference type="GO" id="GO:0005886">
    <property type="term" value="C:plasma membrane"/>
    <property type="evidence" value="ECO:0007669"/>
    <property type="project" value="UniProtKB-SubCell"/>
</dbReference>
<name>A0AAP0CTQ8_9ASTR</name>
<dbReference type="Pfam" id="PF07714">
    <property type="entry name" value="PK_Tyr_Ser-Thr"/>
    <property type="match status" value="1"/>
</dbReference>
<dbReference type="InterPro" id="IPR001245">
    <property type="entry name" value="Ser-Thr/Tyr_kinase_cat_dom"/>
</dbReference>
<dbReference type="Gene3D" id="3.30.200.20">
    <property type="entry name" value="Phosphorylase Kinase, domain 1"/>
    <property type="match status" value="1"/>
</dbReference>
<feature type="domain" description="Protein kinase" evidence="13">
    <location>
        <begin position="74"/>
        <end position="359"/>
    </location>
</feature>
<evidence type="ECO:0000256" key="6">
    <source>
        <dbReference type="ARBA" id="ARBA00022777"/>
    </source>
</evidence>
<dbReference type="PROSITE" id="PS00107">
    <property type="entry name" value="PROTEIN_KINASE_ATP"/>
    <property type="match status" value="1"/>
</dbReference>
<dbReference type="CDD" id="cd14066">
    <property type="entry name" value="STKc_IRAK"/>
    <property type="match status" value="1"/>
</dbReference>
<comment type="caution">
    <text evidence="14">The sequence shown here is derived from an EMBL/GenBank/DDBJ whole genome shotgun (WGS) entry which is preliminary data.</text>
</comment>
<accession>A0AAP0CTQ8</accession>
<comment type="subcellular location">
    <subcellularLocation>
        <location evidence="1">Cell membrane</location>
    </subcellularLocation>
</comment>
<keyword evidence="7 10" id="KW-0067">ATP-binding</keyword>
<dbReference type="EMBL" id="JBCNJP010000021">
    <property type="protein sequence ID" value="KAK9059168.1"/>
    <property type="molecule type" value="Genomic_DNA"/>
</dbReference>
<reference evidence="14 15" key="1">
    <citation type="submission" date="2024-04" db="EMBL/GenBank/DDBJ databases">
        <title>The reference genome of an endangered Asteraceae, Deinandra increscens subsp. villosa, native to the Central Coast of California.</title>
        <authorList>
            <person name="Guilliams M."/>
            <person name="Hasenstab-Lehman K."/>
            <person name="Meyer R."/>
            <person name="Mcevoy S."/>
        </authorList>
    </citation>
    <scope>NUCLEOTIDE SEQUENCE [LARGE SCALE GENOMIC DNA]</scope>
    <source>
        <tissue evidence="14">Leaf</tissue>
    </source>
</reference>
<evidence type="ECO:0000256" key="4">
    <source>
        <dbReference type="ARBA" id="ARBA00022679"/>
    </source>
</evidence>
<evidence type="ECO:0000313" key="14">
    <source>
        <dbReference type="EMBL" id="KAK9059168.1"/>
    </source>
</evidence>
<dbReference type="InterPro" id="IPR017441">
    <property type="entry name" value="Protein_kinase_ATP_BS"/>
</dbReference>
<dbReference type="InterPro" id="IPR000719">
    <property type="entry name" value="Prot_kinase_dom"/>
</dbReference>
<dbReference type="SUPFAM" id="SSF56112">
    <property type="entry name" value="Protein kinase-like (PK-like)"/>
    <property type="match status" value="1"/>
</dbReference>
<dbReference type="Proteomes" id="UP001408789">
    <property type="component" value="Unassembled WGS sequence"/>
</dbReference>
<gene>
    <name evidence="14" type="ORF">SSX86_021787</name>
</gene>
<keyword evidence="15" id="KW-1185">Reference proteome</keyword>
<sequence length="436" mass="48946">MNCFNIFNSKTKRRGKSSPELGEQQNPSTKPTTRLVKSTGSASSPRTIPELYKEKGQNLRKFSFSELRNATNNFNRMLKIGEGGFGSVYKGSIKSPDGQSDPLVVAIKKLNRNGMQGHKEWLAEVQFLGVVDHPNLVKLLGYCSADGERGIQRLLVYEYMRNKSLEAHLFGRSLPPIPWVTRLKILLNAAEGLTYLHEGLEIQVIFRDFKSSNVLLDENFNAKLSDFGLAREGPQGDRTHVSTMPVGTYGYAAPEYVETGHLKSNSDLWSFGVVLYEVLSGRRAIDRNLPQSEQKLIEWVKQFPADSKRFRMIMDPRLNNQYPLDTARKVAKLADSCLRKNPGERPPMSQIVDILREAIRESENGNLTDISSPLPEPSTRRAVRSFTLIQTVATAGLFSAVSWYGFMFGRETSRKELGDLIADLRCDSQSSNPPHS</sequence>
<evidence type="ECO:0000256" key="12">
    <source>
        <dbReference type="SAM" id="Phobius"/>
    </source>
</evidence>
<evidence type="ECO:0000256" key="1">
    <source>
        <dbReference type="ARBA" id="ARBA00004236"/>
    </source>
</evidence>
<organism evidence="14 15">
    <name type="scientific">Deinandra increscens subsp. villosa</name>
    <dbReference type="NCBI Taxonomy" id="3103831"/>
    <lineage>
        <taxon>Eukaryota</taxon>
        <taxon>Viridiplantae</taxon>
        <taxon>Streptophyta</taxon>
        <taxon>Embryophyta</taxon>
        <taxon>Tracheophyta</taxon>
        <taxon>Spermatophyta</taxon>
        <taxon>Magnoliopsida</taxon>
        <taxon>eudicotyledons</taxon>
        <taxon>Gunneridae</taxon>
        <taxon>Pentapetalae</taxon>
        <taxon>asterids</taxon>
        <taxon>campanulids</taxon>
        <taxon>Asterales</taxon>
        <taxon>Asteraceae</taxon>
        <taxon>Asteroideae</taxon>
        <taxon>Heliantheae alliance</taxon>
        <taxon>Madieae</taxon>
        <taxon>Madiinae</taxon>
        <taxon>Deinandra</taxon>
    </lineage>
</organism>
<evidence type="ECO:0000256" key="5">
    <source>
        <dbReference type="ARBA" id="ARBA00022741"/>
    </source>
</evidence>
<evidence type="ECO:0000256" key="2">
    <source>
        <dbReference type="ARBA" id="ARBA00012513"/>
    </source>
</evidence>
<evidence type="ECO:0000256" key="9">
    <source>
        <dbReference type="ARBA" id="ARBA00048679"/>
    </source>
</evidence>
<keyword evidence="4" id="KW-0808">Transferase</keyword>
<feature type="region of interest" description="Disordered" evidence="11">
    <location>
        <begin position="1"/>
        <end position="48"/>
    </location>
</feature>
<evidence type="ECO:0000256" key="7">
    <source>
        <dbReference type="ARBA" id="ARBA00022840"/>
    </source>
</evidence>
<feature type="binding site" evidence="10">
    <location>
        <position position="109"/>
    </location>
    <ligand>
        <name>ATP</name>
        <dbReference type="ChEBI" id="CHEBI:30616"/>
    </ligand>
</feature>
<dbReference type="FunFam" id="3.30.200.20:FF:000228">
    <property type="entry name" value="Serine/threonine-protein kinase BIK1"/>
    <property type="match status" value="1"/>
</dbReference>
<dbReference type="FunFam" id="1.10.510.10:FF:000095">
    <property type="entry name" value="protein STRUBBELIG-RECEPTOR FAMILY 8"/>
    <property type="match status" value="1"/>
</dbReference>
<keyword evidence="6" id="KW-0418">Kinase</keyword>
<comment type="catalytic activity">
    <reaction evidence="9">
        <text>L-seryl-[protein] + ATP = O-phospho-L-seryl-[protein] + ADP + H(+)</text>
        <dbReference type="Rhea" id="RHEA:17989"/>
        <dbReference type="Rhea" id="RHEA-COMP:9863"/>
        <dbReference type="Rhea" id="RHEA-COMP:11604"/>
        <dbReference type="ChEBI" id="CHEBI:15378"/>
        <dbReference type="ChEBI" id="CHEBI:29999"/>
        <dbReference type="ChEBI" id="CHEBI:30616"/>
        <dbReference type="ChEBI" id="CHEBI:83421"/>
        <dbReference type="ChEBI" id="CHEBI:456216"/>
        <dbReference type="EC" id="2.7.11.1"/>
    </reaction>
</comment>
<dbReference type="PANTHER" id="PTHR45621">
    <property type="entry name" value="OS01G0588500 PROTEIN-RELATED"/>
    <property type="match status" value="1"/>
</dbReference>
<keyword evidence="12" id="KW-0472">Membrane</keyword>
<comment type="catalytic activity">
    <reaction evidence="8">
        <text>L-threonyl-[protein] + ATP = O-phospho-L-threonyl-[protein] + ADP + H(+)</text>
        <dbReference type="Rhea" id="RHEA:46608"/>
        <dbReference type="Rhea" id="RHEA-COMP:11060"/>
        <dbReference type="Rhea" id="RHEA-COMP:11605"/>
        <dbReference type="ChEBI" id="CHEBI:15378"/>
        <dbReference type="ChEBI" id="CHEBI:30013"/>
        <dbReference type="ChEBI" id="CHEBI:30616"/>
        <dbReference type="ChEBI" id="CHEBI:61977"/>
        <dbReference type="ChEBI" id="CHEBI:456216"/>
        <dbReference type="EC" id="2.7.11.1"/>
    </reaction>
</comment>
<evidence type="ECO:0000313" key="15">
    <source>
        <dbReference type="Proteomes" id="UP001408789"/>
    </source>
</evidence>
<dbReference type="PROSITE" id="PS50011">
    <property type="entry name" value="PROTEIN_KINASE_DOM"/>
    <property type="match status" value="1"/>
</dbReference>
<keyword evidence="12" id="KW-0812">Transmembrane</keyword>
<dbReference type="AlphaFoldDB" id="A0AAP0CTQ8"/>
<dbReference type="InterPro" id="IPR011009">
    <property type="entry name" value="Kinase-like_dom_sf"/>
</dbReference>
<keyword evidence="3" id="KW-1003">Cell membrane</keyword>
<dbReference type="GO" id="GO:0005524">
    <property type="term" value="F:ATP binding"/>
    <property type="evidence" value="ECO:0007669"/>
    <property type="project" value="UniProtKB-UniRule"/>
</dbReference>
<dbReference type="InterPro" id="IPR050823">
    <property type="entry name" value="Plant_Ser_Thr_Prot_Kinase"/>
</dbReference>
<evidence type="ECO:0000256" key="8">
    <source>
        <dbReference type="ARBA" id="ARBA00047899"/>
    </source>
</evidence>
<dbReference type="EC" id="2.7.11.1" evidence="2"/>
<evidence type="ECO:0000256" key="10">
    <source>
        <dbReference type="PROSITE-ProRule" id="PRU10141"/>
    </source>
</evidence>
<keyword evidence="12" id="KW-1133">Transmembrane helix</keyword>
<proteinExistence type="predicted"/>
<dbReference type="Gene3D" id="1.10.510.10">
    <property type="entry name" value="Transferase(Phosphotransferase) domain 1"/>
    <property type="match status" value="1"/>
</dbReference>
<feature type="transmembrane region" description="Helical" evidence="12">
    <location>
        <begin position="386"/>
        <end position="406"/>
    </location>
</feature>
<keyword evidence="5 10" id="KW-0547">Nucleotide-binding</keyword>
<dbReference type="GO" id="GO:0004674">
    <property type="term" value="F:protein serine/threonine kinase activity"/>
    <property type="evidence" value="ECO:0007669"/>
    <property type="project" value="UniProtKB-EC"/>
</dbReference>
<protein>
    <recommendedName>
        <fullName evidence="2">non-specific serine/threonine protein kinase</fullName>
        <ecNumber evidence="2">2.7.11.1</ecNumber>
    </recommendedName>
</protein>
<evidence type="ECO:0000256" key="11">
    <source>
        <dbReference type="SAM" id="MobiDB-lite"/>
    </source>
</evidence>
<evidence type="ECO:0000256" key="3">
    <source>
        <dbReference type="ARBA" id="ARBA00022475"/>
    </source>
</evidence>
<feature type="compositionally biased region" description="Polar residues" evidence="11">
    <location>
        <begin position="23"/>
        <end position="46"/>
    </location>
</feature>
<evidence type="ECO:0000259" key="13">
    <source>
        <dbReference type="PROSITE" id="PS50011"/>
    </source>
</evidence>